<dbReference type="PATRIC" id="fig|1224163.3.peg.75"/>
<dbReference type="ESTHER" id="9cory-s5tfx7">
    <property type="family name" value="Carboxymethylbutenolide_lactonase"/>
</dbReference>
<name>S5TFX7_9CORY</name>
<dbReference type="InterPro" id="IPR000073">
    <property type="entry name" value="AB_hydrolase_1"/>
</dbReference>
<dbReference type="KEGG" id="cmd:B841_00375"/>
<keyword evidence="3" id="KW-1185">Reference proteome</keyword>
<dbReference type="Pfam" id="PF00561">
    <property type="entry name" value="Abhydrolase_1"/>
    <property type="match status" value="1"/>
</dbReference>
<dbReference type="STRING" id="1224163.B841_00375"/>
<dbReference type="Gene3D" id="3.40.50.1820">
    <property type="entry name" value="alpha/beta hydrolase"/>
    <property type="match status" value="1"/>
</dbReference>
<feature type="domain" description="AB hydrolase-1" evidence="1">
    <location>
        <begin position="13"/>
        <end position="245"/>
    </location>
</feature>
<dbReference type="GO" id="GO:0047570">
    <property type="term" value="F:3-oxoadipate enol-lactonase activity"/>
    <property type="evidence" value="ECO:0007669"/>
    <property type="project" value="InterPro"/>
</dbReference>
<dbReference type="PRINTS" id="PR00111">
    <property type="entry name" value="ABHYDROLASE"/>
</dbReference>
<reference evidence="2 3" key="1">
    <citation type="submission" date="2012-11" db="EMBL/GenBank/DDBJ databases">
        <title>The complete genome sequence of Corynebacterium maris Coryn-1 (=DSM 45190).</title>
        <authorList>
            <person name="Schaffert L."/>
            <person name="Albersmeier A."/>
            <person name="Kalinowski J."/>
            <person name="Ruckert C."/>
        </authorList>
    </citation>
    <scope>NUCLEOTIDE SEQUENCE [LARGE SCALE GENOMIC DNA]</scope>
    <source>
        <strain evidence="3">Coryn-1</strain>
    </source>
</reference>
<protein>
    <submittedName>
        <fullName evidence="2">3-oxoadipate enol-lactonase</fullName>
    </submittedName>
</protein>
<dbReference type="HOGENOM" id="CLU_020336_50_3_11"/>
<gene>
    <name evidence="2" type="ORF">B841_00375</name>
</gene>
<dbReference type="GO" id="GO:0042952">
    <property type="term" value="P:beta-ketoadipate pathway"/>
    <property type="evidence" value="ECO:0007669"/>
    <property type="project" value="InterPro"/>
</dbReference>
<dbReference type="AlphaFoldDB" id="S5TFX7"/>
<dbReference type="InterPro" id="IPR029058">
    <property type="entry name" value="AB_hydrolase_fold"/>
</dbReference>
<accession>S5TFX7</accession>
<dbReference type="eggNOG" id="COG2267">
    <property type="taxonomic scope" value="Bacteria"/>
</dbReference>
<dbReference type="EMBL" id="CP003924">
    <property type="protein sequence ID" value="AGS33558.1"/>
    <property type="molecule type" value="Genomic_DNA"/>
</dbReference>
<dbReference type="InterPro" id="IPR000639">
    <property type="entry name" value="Epox_hydrolase-like"/>
</dbReference>
<dbReference type="InterPro" id="IPR050266">
    <property type="entry name" value="AB_hydrolase_sf"/>
</dbReference>
<dbReference type="OrthoDB" id="9802489at2"/>
<evidence type="ECO:0000313" key="2">
    <source>
        <dbReference type="EMBL" id="AGS33558.1"/>
    </source>
</evidence>
<dbReference type="NCBIfam" id="TIGR02427">
    <property type="entry name" value="protocat_pcaD"/>
    <property type="match status" value="1"/>
</dbReference>
<dbReference type="Proteomes" id="UP000015388">
    <property type="component" value="Chromosome"/>
</dbReference>
<dbReference type="InterPro" id="IPR026968">
    <property type="entry name" value="PcaD/CatD"/>
</dbReference>
<dbReference type="PANTHER" id="PTHR43798">
    <property type="entry name" value="MONOACYLGLYCEROL LIPASE"/>
    <property type="match status" value="1"/>
</dbReference>
<evidence type="ECO:0000313" key="3">
    <source>
        <dbReference type="Proteomes" id="UP000015388"/>
    </source>
</evidence>
<evidence type="ECO:0000259" key="1">
    <source>
        <dbReference type="Pfam" id="PF00561"/>
    </source>
</evidence>
<dbReference type="SUPFAM" id="SSF53474">
    <property type="entry name" value="alpha/beta-Hydrolases"/>
    <property type="match status" value="1"/>
</dbReference>
<sequence>MLHHVISGNPHGPAVLMGSSLGTSHRMWDNQLPYLEEHFQVVRFDAPGHGQSQDGVEEKAPGELSDATVENFAAQVLELADHLGLETFSYVGLSLGGAIGQQLALDAPERLDKLILTCTAAKFGQPQVWHDRARGVRENGMTPLREPSAGKWFTEGFADDSAEAQGLLDALTESNPHGYAAACDAVSRFDLTDRLGEITVPTVVIAGADDASTPPAVVEVLAQGIPNAQYHVVEGAGHLGNLEAPEEFGRIIGSFLQHETSKARV</sequence>
<organism evidence="2 3">
    <name type="scientific">Corynebacterium maris DSM 45190</name>
    <dbReference type="NCBI Taxonomy" id="1224163"/>
    <lineage>
        <taxon>Bacteria</taxon>
        <taxon>Bacillati</taxon>
        <taxon>Actinomycetota</taxon>
        <taxon>Actinomycetes</taxon>
        <taxon>Mycobacteriales</taxon>
        <taxon>Corynebacteriaceae</taxon>
        <taxon>Corynebacterium</taxon>
    </lineage>
</organism>
<proteinExistence type="predicted"/>
<dbReference type="RefSeq" id="WP_020933493.1">
    <property type="nucleotide sequence ID" value="NC_021915.1"/>
</dbReference>
<dbReference type="PRINTS" id="PR00412">
    <property type="entry name" value="EPOXHYDRLASE"/>
</dbReference>